<dbReference type="SUPFAM" id="SSF53098">
    <property type="entry name" value="Ribonuclease H-like"/>
    <property type="match status" value="1"/>
</dbReference>
<comment type="caution">
    <text evidence="4">The sequence shown here is derived from an EMBL/GenBank/DDBJ whole genome shotgun (WGS) entry which is preliminary data.</text>
</comment>
<dbReference type="GO" id="GO:0005634">
    <property type="term" value="C:nucleus"/>
    <property type="evidence" value="ECO:0007669"/>
    <property type="project" value="TreeGrafter"/>
</dbReference>
<evidence type="ECO:0000259" key="3">
    <source>
        <dbReference type="PROSITE" id="PS50994"/>
    </source>
</evidence>
<dbReference type="InterPro" id="IPR057670">
    <property type="entry name" value="SH3_retrovirus"/>
</dbReference>
<dbReference type="Pfam" id="PF25597">
    <property type="entry name" value="SH3_retrovirus"/>
    <property type="match status" value="1"/>
</dbReference>
<dbReference type="PROSITE" id="PS50994">
    <property type="entry name" value="INTEGRASE"/>
    <property type="match status" value="1"/>
</dbReference>
<dbReference type="InterPro" id="IPR054722">
    <property type="entry name" value="PolX-like_BBD"/>
</dbReference>
<sequence>MANRLLAERDAPSVGKRWASNFVKRQPQLRTRFFRRYDYKRARCEDPGIIRGWFALVRNTIAKYGVAESDVYNFDETGFMMGIISTGMVVTSAGGRSNTKLAQPENREWVTVIQGVNSQGWTIPPFIIVSGKCHLSTWYEDSDLPRDWVISTSDNGWTTNERGLEWIRHFDSHTKARSSGNYRLLILDGHESHHSTDFELYCKENNIVTLCMPPQSSHILQPLDVGSFGPLKQAYGRQIEKKMRAGTSHITKEDFFPAFFAAFKEAMTEKNIRGARIRSYNNTMSTSEARLTKSSDWSDWYEDFIARAETAKILKYVDIDTNGPNLDEPLPPMTSREMLAELNKYRVASWERERQQNPEAAGPKPDAITELPEKQWTQLTRLQAEYKVQMVTYTTSQKAYADLAAWVRSTVDRTYLNNASSRSNLRVIVRELKSSLAPTSNEMKEEARRNYRTVLGQTKRTKVEDWLVAWNKAKLEGERHKIPELEGDSTINDFLTAVAAFDSAWSKQYRGLVASNRKTQNRDGYTLRQLAELFAEEVRNTRAASKQSENVFMATDSSAQASPCPCGLPSRMHRYKPTDCAAVHIAVNGSYKGDKHHIKPGRVRHCKESLKQAKWKSLIDAVKESATSEKANQPTDKEDLRKYGNFVGLTLGTESLSDGSTDSVFAALNQQHPLYNSTILDGGATTHVVNCRDLLSDAQEAPEADYVMIGDSSLKVQARGTRIMQNVLDGADGKNTRDLVLVNVAYVPRFHTNIFPAAYNGHRYILLVTDEYSGMMFSWSLSSKTETGRIMMEFEARIKRHTGASICKIRIDNERSVINLPLQAISEFQTWAKGVGIDIELPPSNTKEPTGGAERPGGINQQRMRCAIGQLPQELWPEYYRAVVWIHNILPRRKNGWLSPKETIDRWFHQHFRWYRPPNVDFDSSKDHRPDWSGIYAFGCRAYPLNPRYKAGQDIKLFKLSPRAHVGYLVGYQASNLYRIWVPKLNRVILSRDVQFNEEEFFDPTKEEGLETETVIEYRPKSKSPDALPRQDYDSILTEFLYEFDENVLGVDPEVSSPNQTSHTNRTNDSPNAGPNAAATNSEGRFAIWAFGHTRLRNINTESWATQ</sequence>
<proteinExistence type="predicted"/>
<dbReference type="EMBL" id="LSBH01000040">
    <property type="protein sequence ID" value="OAQ59306.1"/>
    <property type="molecule type" value="Genomic_DNA"/>
</dbReference>
<protein>
    <submittedName>
        <fullName evidence="4">Pogo transposable element</fullName>
    </submittedName>
</protein>
<evidence type="ECO:0000256" key="2">
    <source>
        <dbReference type="SAM" id="MobiDB-lite"/>
    </source>
</evidence>
<dbReference type="GO" id="GO:0003723">
    <property type="term" value="F:RNA binding"/>
    <property type="evidence" value="ECO:0007669"/>
    <property type="project" value="UniProtKB-KW"/>
</dbReference>
<dbReference type="Pfam" id="PF22936">
    <property type="entry name" value="Pol_BBD"/>
    <property type="match status" value="1"/>
</dbReference>
<feature type="domain" description="Integrase catalytic" evidence="3">
    <location>
        <begin position="732"/>
        <end position="908"/>
    </location>
</feature>
<dbReference type="PANTHER" id="PTHR19303">
    <property type="entry name" value="TRANSPOSON"/>
    <property type="match status" value="1"/>
</dbReference>
<feature type="region of interest" description="Disordered" evidence="2">
    <location>
        <begin position="1052"/>
        <end position="1079"/>
    </location>
</feature>
<dbReference type="InterPro" id="IPR001584">
    <property type="entry name" value="Integrase_cat-core"/>
</dbReference>
<name>A0A179F1G8_PURLI</name>
<dbReference type="Pfam" id="PF03184">
    <property type="entry name" value="DDE_1"/>
    <property type="match status" value="1"/>
</dbReference>
<gene>
    <name evidence="4" type="ORF">VFPBJ_11618</name>
</gene>
<dbReference type="InterPro" id="IPR004875">
    <property type="entry name" value="DDE_SF_endonuclease_dom"/>
</dbReference>
<organism evidence="4 5">
    <name type="scientific">Purpureocillium lilacinum</name>
    <name type="common">Paecilomyces lilacinus</name>
    <dbReference type="NCBI Taxonomy" id="33203"/>
    <lineage>
        <taxon>Eukaryota</taxon>
        <taxon>Fungi</taxon>
        <taxon>Dikarya</taxon>
        <taxon>Ascomycota</taxon>
        <taxon>Pezizomycotina</taxon>
        <taxon>Sordariomycetes</taxon>
        <taxon>Hypocreomycetidae</taxon>
        <taxon>Hypocreales</taxon>
        <taxon>Ophiocordycipitaceae</taxon>
        <taxon>Purpureocillium</taxon>
    </lineage>
</organism>
<keyword evidence="1" id="KW-0694">RNA-binding</keyword>
<dbReference type="AlphaFoldDB" id="A0A179F1G8"/>
<evidence type="ECO:0000256" key="1">
    <source>
        <dbReference type="ARBA" id="ARBA00022884"/>
    </source>
</evidence>
<dbReference type="GO" id="GO:0015074">
    <property type="term" value="P:DNA integration"/>
    <property type="evidence" value="ECO:0007669"/>
    <property type="project" value="InterPro"/>
</dbReference>
<dbReference type="PANTHER" id="PTHR19303:SF62">
    <property type="entry name" value="HTH CENPB-TYPE DOMAIN-CONTAINING PROTEIN-RELATED"/>
    <property type="match status" value="1"/>
</dbReference>
<evidence type="ECO:0000313" key="5">
    <source>
        <dbReference type="Proteomes" id="UP000078240"/>
    </source>
</evidence>
<reference evidence="4 5" key="1">
    <citation type="submission" date="2016-01" db="EMBL/GenBank/DDBJ databases">
        <title>Biosynthesis of antibiotic leucinostatins and their inhibition on Phytophthora in bio-control Purpureocillium lilacinum.</title>
        <authorList>
            <person name="Wang G."/>
            <person name="Liu Z."/>
            <person name="Lin R."/>
            <person name="Li E."/>
            <person name="Mao Z."/>
            <person name="Ling J."/>
            <person name="Yin W."/>
            <person name="Xie B."/>
        </authorList>
    </citation>
    <scope>NUCLEOTIDE SEQUENCE [LARGE SCALE GENOMIC DNA]</scope>
    <source>
        <strain evidence="4">PLBJ-1</strain>
    </source>
</reference>
<feature type="compositionally biased region" description="Polar residues" evidence="2">
    <location>
        <begin position="1056"/>
        <end position="1079"/>
    </location>
</feature>
<accession>A0A179F1G8</accession>
<dbReference type="Proteomes" id="UP000078240">
    <property type="component" value="Unassembled WGS sequence"/>
</dbReference>
<evidence type="ECO:0000313" key="4">
    <source>
        <dbReference type="EMBL" id="OAQ59306.1"/>
    </source>
</evidence>
<dbReference type="GO" id="GO:0003677">
    <property type="term" value="F:DNA binding"/>
    <property type="evidence" value="ECO:0007669"/>
    <property type="project" value="TreeGrafter"/>
</dbReference>
<dbReference type="InterPro" id="IPR012337">
    <property type="entry name" value="RNaseH-like_sf"/>
</dbReference>
<dbReference type="InterPro" id="IPR036397">
    <property type="entry name" value="RNaseH_sf"/>
</dbReference>
<dbReference type="InterPro" id="IPR050863">
    <property type="entry name" value="CenT-Element_Derived"/>
</dbReference>
<dbReference type="Gene3D" id="3.30.420.10">
    <property type="entry name" value="Ribonuclease H-like superfamily/Ribonuclease H"/>
    <property type="match status" value="1"/>
</dbReference>